<gene>
    <name evidence="6" type="ORF">J2W36_003811</name>
</gene>
<dbReference type="Proteomes" id="UP001226867">
    <property type="component" value="Unassembled WGS sequence"/>
</dbReference>
<evidence type="ECO:0000313" key="6">
    <source>
        <dbReference type="EMBL" id="MDP9901544.1"/>
    </source>
</evidence>
<dbReference type="Gene3D" id="3.40.50.150">
    <property type="entry name" value="Vaccinia Virus protein VP39"/>
    <property type="match status" value="1"/>
</dbReference>
<feature type="region of interest" description="Disordered" evidence="4">
    <location>
        <begin position="174"/>
        <end position="194"/>
    </location>
</feature>
<dbReference type="GO" id="GO:0032259">
    <property type="term" value="P:methylation"/>
    <property type="evidence" value="ECO:0007669"/>
    <property type="project" value="UniProtKB-KW"/>
</dbReference>
<dbReference type="EMBL" id="JAUSRO010000012">
    <property type="protein sequence ID" value="MDP9901544.1"/>
    <property type="molecule type" value="Genomic_DNA"/>
</dbReference>
<sequence>MLLKPAAHHAGMAPSDWIVRWSHLVPAGSAVLDVACGSGRHMRWFAEQGHRVTGVDRSDEALGAARTFGGTLQADIEEGPWPFEGQHFDAVVVTNYLWRARLPGIVAAVAPGGVLLYETFAAGNETVGKPSRADFLLQPGELLAASAGLRVVAYEDGYLDAPARFVQRIAAVRPPARSENPPGHRPLLRPPSSQ</sequence>
<evidence type="ECO:0000256" key="1">
    <source>
        <dbReference type="ARBA" id="ARBA00022603"/>
    </source>
</evidence>
<dbReference type="RefSeq" id="WP_307691307.1">
    <property type="nucleotide sequence ID" value="NZ_JAUSRO010000012.1"/>
</dbReference>
<protein>
    <submittedName>
        <fullName evidence="6">SAM-dependent methyltransferase</fullName>
    </submittedName>
</protein>
<dbReference type="GO" id="GO:0008168">
    <property type="term" value="F:methyltransferase activity"/>
    <property type="evidence" value="ECO:0007669"/>
    <property type="project" value="UniProtKB-KW"/>
</dbReference>
<feature type="domain" description="Methyltransferase" evidence="5">
    <location>
        <begin position="31"/>
        <end position="110"/>
    </location>
</feature>
<accession>A0ABT9SB11</accession>
<evidence type="ECO:0000256" key="4">
    <source>
        <dbReference type="SAM" id="MobiDB-lite"/>
    </source>
</evidence>
<evidence type="ECO:0000256" key="2">
    <source>
        <dbReference type="ARBA" id="ARBA00022679"/>
    </source>
</evidence>
<dbReference type="SUPFAM" id="SSF53335">
    <property type="entry name" value="S-adenosyl-L-methionine-dependent methyltransferases"/>
    <property type="match status" value="1"/>
</dbReference>
<keyword evidence="3" id="KW-0949">S-adenosyl-L-methionine</keyword>
<evidence type="ECO:0000313" key="7">
    <source>
        <dbReference type="Proteomes" id="UP001226867"/>
    </source>
</evidence>
<dbReference type="InterPro" id="IPR029063">
    <property type="entry name" value="SAM-dependent_MTases_sf"/>
</dbReference>
<reference evidence="6 7" key="1">
    <citation type="submission" date="2023-07" db="EMBL/GenBank/DDBJ databases">
        <title>Sorghum-associated microbial communities from plants grown in Nebraska, USA.</title>
        <authorList>
            <person name="Schachtman D."/>
        </authorList>
    </citation>
    <scope>NUCLEOTIDE SEQUENCE [LARGE SCALE GENOMIC DNA]</scope>
    <source>
        <strain evidence="6 7">DS1607</strain>
    </source>
</reference>
<dbReference type="CDD" id="cd02440">
    <property type="entry name" value="AdoMet_MTases"/>
    <property type="match status" value="1"/>
</dbReference>
<evidence type="ECO:0000256" key="3">
    <source>
        <dbReference type="ARBA" id="ARBA00022691"/>
    </source>
</evidence>
<dbReference type="PANTHER" id="PTHR43464:SF19">
    <property type="entry name" value="UBIQUINONE BIOSYNTHESIS O-METHYLTRANSFERASE, MITOCHONDRIAL"/>
    <property type="match status" value="1"/>
</dbReference>
<proteinExistence type="predicted"/>
<evidence type="ECO:0000259" key="5">
    <source>
        <dbReference type="Pfam" id="PF13649"/>
    </source>
</evidence>
<keyword evidence="2" id="KW-0808">Transferase</keyword>
<keyword evidence="1 6" id="KW-0489">Methyltransferase</keyword>
<dbReference type="PANTHER" id="PTHR43464">
    <property type="entry name" value="METHYLTRANSFERASE"/>
    <property type="match status" value="1"/>
</dbReference>
<organism evidence="6 7">
    <name type="scientific">Variovorax ginsengisoli</name>
    <dbReference type="NCBI Taxonomy" id="363844"/>
    <lineage>
        <taxon>Bacteria</taxon>
        <taxon>Pseudomonadati</taxon>
        <taxon>Pseudomonadota</taxon>
        <taxon>Betaproteobacteria</taxon>
        <taxon>Burkholderiales</taxon>
        <taxon>Comamonadaceae</taxon>
        <taxon>Variovorax</taxon>
    </lineage>
</organism>
<dbReference type="InterPro" id="IPR041698">
    <property type="entry name" value="Methyltransf_25"/>
</dbReference>
<name>A0ABT9SB11_9BURK</name>
<dbReference type="Pfam" id="PF13649">
    <property type="entry name" value="Methyltransf_25"/>
    <property type="match status" value="1"/>
</dbReference>
<keyword evidence="7" id="KW-1185">Reference proteome</keyword>
<comment type="caution">
    <text evidence="6">The sequence shown here is derived from an EMBL/GenBank/DDBJ whole genome shotgun (WGS) entry which is preliminary data.</text>
</comment>